<dbReference type="InterPro" id="IPR017937">
    <property type="entry name" value="Thioredoxin_CS"/>
</dbReference>
<keyword evidence="8" id="KW-1185">Reference proteome</keyword>
<feature type="disulfide bond" description="Redox-active" evidence="5">
    <location>
        <begin position="31"/>
        <end position="34"/>
    </location>
</feature>
<comment type="similarity">
    <text evidence="3">Belongs to the thioredoxin family.</text>
</comment>
<dbReference type="PROSITE" id="PS00194">
    <property type="entry name" value="THIOREDOXIN_1"/>
    <property type="match status" value="1"/>
</dbReference>
<dbReference type="PANTHER" id="PTHR46115">
    <property type="entry name" value="THIOREDOXIN-LIKE PROTEIN 1"/>
    <property type="match status" value="1"/>
</dbReference>
<dbReference type="STRING" id="1051891.A0A0C3KMC1"/>
<feature type="active site" description="Nucleophile" evidence="4">
    <location>
        <position position="34"/>
    </location>
</feature>
<feature type="domain" description="Thioredoxin" evidence="6">
    <location>
        <begin position="1"/>
        <end position="108"/>
    </location>
</feature>
<dbReference type="Gene3D" id="3.40.30.10">
    <property type="entry name" value="Glutaredoxin"/>
    <property type="match status" value="1"/>
</dbReference>
<evidence type="ECO:0000256" key="1">
    <source>
        <dbReference type="ARBA" id="ARBA00020570"/>
    </source>
</evidence>
<evidence type="ECO:0000259" key="6">
    <source>
        <dbReference type="PROSITE" id="PS51352"/>
    </source>
</evidence>
<dbReference type="NCBIfam" id="TIGR01068">
    <property type="entry name" value="thioredoxin"/>
    <property type="match status" value="1"/>
</dbReference>
<evidence type="ECO:0000313" key="7">
    <source>
        <dbReference type="EMBL" id="KIO22508.1"/>
    </source>
</evidence>
<dbReference type="PROSITE" id="PS51352">
    <property type="entry name" value="THIOREDOXIN_2"/>
    <property type="match status" value="1"/>
</dbReference>
<dbReference type="OrthoDB" id="2121326at2759"/>
<dbReference type="CDD" id="cd02947">
    <property type="entry name" value="TRX_family"/>
    <property type="match status" value="1"/>
</dbReference>
<dbReference type="AlphaFoldDB" id="A0A0C3KMC1"/>
<dbReference type="Pfam" id="PF00085">
    <property type="entry name" value="Thioredoxin"/>
    <property type="match status" value="1"/>
</dbReference>
<reference evidence="8" key="2">
    <citation type="submission" date="2015-01" db="EMBL/GenBank/DDBJ databases">
        <title>Evolutionary Origins and Diversification of the Mycorrhizal Mutualists.</title>
        <authorList>
            <consortium name="DOE Joint Genome Institute"/>
            <consortium name="Mycorrhizal Genomics Consortium"/>
            <person name="Kohler A."/>
            <person name="Kuo A."/>
            <person name="Nagy L.G."/>
            <person name="Floudas D."/>
            <person name="Copeland A."/>
            <person name="Barry K.W."/>
            <person name="Cichocki N."/>
            <person name="Veneault-Fourrey C."/>
            <person name="LaButti K."/>
            <person name="Lindquist E.A."/>
            <person name="Lipzen A."/>
            <person name="Lundell T."/>
            <person name="Morin E."/>
            <person name="Murat C."/>
            <person name="Riley R."/>
            <person name="Ohm R."/>
            <person name="Sun H."/>
            <person name="Tunlid A."/>
            <person name="Henrissat B."/>
            <person name="Grigoriev I.V."/>
            <person name="Hibbett D.S."/>
            <person name="Martin F."/>
        </authorList>
    </citation>
    <scope>NUCLEOTIDE SEQUENCE [LARGE SCALE GENOMIC DNA]</scope>
    <source>
        <strain evidence="8">MUT 4182</strain>
    </source>
</reference>
<proteinExistence type="inferred from homology"/>
<dbReference type="InterPro" id="IPR013766">
    <property type="entry name" value="Thioredoxin_domain"/>
</dbReference>
<dbReference type="HOGENOM" id="CLU_090389_14_0_1"/>
<organism evidence="7 8">
    <name type="scientific">Tulasnella calospora MUT 4182</name>
    <dbReference type="NCBI Taxonomy" id="1051891"/>
    <lineage>
        <taxon>Eukaryota</taxon>
        <taxon>Fungi</taxon>
        <taxon>Dikarya</taxon>
        <taxon>Basidiomycota</taxon>
        <taxon>Agaricomycotina</taxon>
        <taxon>Agaricomycetes</taxon>
        <taxon>Cantharellales</taxon>
        <taxon>Tulasnellaceae</taxon>
        <taxon>Tulasnella</taxon>
    </lineage>
</organism>
<reference evidence="7 8" key="1">
    <citation type="submission" date="2014-04" db="EMBL/GenBank/DDBJ databases">
        <authorList>
            <consortium name="DOE Joint Genome Institute"/>
            <person name="Kuo A."/>
            <person name="Girlanda M."/>
            <person name="Perotto S."/>
            <person name="Kohler A."/>
            <person name="Nagy L.G."/>
            <person name="Floudas D."/>
            <person name="Copeland A."/>
            <person name="Barry K.W."/>
            <person name="Cichocki N."/>
            <person name="Veneault-Fourrey C."/>
            <person name="LaButti K."/>
            <person name="Lindquist E.A."/>
            <person name="Lipzen A."/>
            <person name="Lundell T."/>
            <person name="Morin E."/>
            <person name="Murat C."/>
            <person name="Sun H."/>
            <person name="Tunlid A."/>
            <person name="Henrissat B."/>
            <person name="Grigoriev I.V."/>
            <person name="Hibbett D.S."/>
            <person name="Martin F."/>
            <person name="Nordberg H.P."/>
            <person name="Cantor M.N."/>
            <person name="Hua S.X."/>
        </authorList>
    </citation>
    <scope>NUCLEOTIDE SEQUENCE [LARGE SCALE GENOMIC DNA]</scope>
    <source>
        <strain evidence="7 8">MUT 4182</strain>
    </source>
</reference>
<keyword evidence="5" id="KW-0676">Redox-active center</keyword>
<feature type="active site" description="Nucleophile" evidence="4">
    <location>
        <position position="31"/>
    </location>
</feature>
<evidence type="ECO:0000256" key="3">
    <source>
        <dbReference type="PIRNR" id="PIRNR000077"/>
    </source>
</evidence>
<evidence type="ECO:0000256" key="4">
    <source>
        <dbReference type="PIRSR" id="PIRSR000077-1"/>
    </source>
</evidence>
<dbReference type="GO" id="GO:0015035">
    <property type="term" value="F:protein-disulfide reductase activity"/>
    <property type="evidence" value="ECO:0007669"/>
    <property type="project" value="InterPro"/>
</dbReference>
<evidence type="ECO:0000313" key="8">
    <source>
        <dbReference type="Proteomes" id="UP000054248"/>
    </source>
</evidence>
<keyword evidence="2 5" id="KW-1015">Disulfide bond</keyword>
<dbReference type="PIRSF" id="PIRSF000077">
    <property type="entry name" value="Thioredoxin"/>
    <property type="match status" value="1"/>
</dbReference>
<sequence>MAVIPVKSAEEFATLINSGKTVFVDFWATWCGPCRMISPVFEQFSSQLSDSGAEFYKVDVDELPDVAQEWGIRAMPTFVAFKNGQKTGDLVGANPAGLQSLIVKQLTA</sequence>
<feature type="site" description="Deprotonates C-terminal active site Cys" evidence="4">
    <location>
        <position position="25"/>
    </location>
</feature>
<dbReference type="EMBL" id="KN823108">
    <property type="protein sequence ID" value="KIO22508.1"/>
    <property type="molecule type" value="Genomic_DNA"/>
</dbReference>
<gene>
    <name evidence="7" type="ORF">M407DRAFT_117598</name>
</gene>
<dbReference type="Proteomes" id="UP000054248">
    <property type="component" value="Unassembled WGS sequence"/>
</dbReference>
<dbReference type="InterPro" id="IPR036249">
    <property type="entry name" value="Thioredoxin-like_sf"/>
</dbReference>
<dbReference type="InterPro" id="IPR005746">
    <property type="entry name" value="Thioredoxin"/>
</dbReference>
<dbReference type="PRINTS" id="PR00421">
    <property type="entry name" value="THIOREDOXIN"/>
</dbReference>
<evidence type="ECO:0000256" key="2">
    <source>
        <dbReference type="ARBA" id="ARBA00023157"/>
    </source>
</evidence>
<name>A0A0C3KMC1_9AGAM</name>
<evidence type="ECO:0000256" key="5">
    <source>
        <dbReference type="PIRSR" id="PIRSR000077-4"/>
    </source>
</evidence>
<dbReference type="FunFam" id="3.40.30.10:FF:000245">
    <property type="entry name" value="Thioredoxin"/>
    <property type="match status" value="1"/>
</dbReference>
<dbReference type="SUPFAM" id="SSF52833">
    <property type="entry name" value="Thioredoxin-like"/>
    <property type="match status" value="1"/>
</dbReference>
<protein>
    <recommendedName>
        <fullName evidence="1 3">Thioredoxin</fullName>
    </recommendedName>
</protein>
<feature type="site" description="Contributes to redox potential value" evidence="4">
    <location>
        <position position="32"/>
    </location>
</feature>
<accession>A0A0C3KMC1</accession>
<feature type="site" description="Contributes to redox potential value" evidence="4">
    <location>
        <position position="33"/>
    </location>
</feature>